<dbReference type="PANTHER" id="PTHR12592">
    <property type="entry name" value="ATP-DEPENDENT (S)-NAD(P)H-HYDRATE DEHYDRATASE FAMILY MEMBER"/>
    <property type="match status" value="1"/>
</dbReference>
<proteinExistence type="inferred from homology"/>
<accession>A0A9X1X928</accession>
<keyword evidence="9 18" id="KW-0630">Potassium</keyword>
<dbReference type="EMBL" id="JAIWJX010000002">
    <property type="protein sequence ID" value="MCK6256143.1"/>
    <property type="molecule type" value="Genomic_DNA"/>
</dbReference>
<dbReference type="InterPro" id="IPR036652">
    <property type="entry name" value="YjeF_N_dom_sf"/>
</dbReference>
<evidence type="ECO:0000256" key="12">
    <source>
        <dbReference type="ARBA" id="ARBA00023239"/>
    </source>
</evidence>
<evidence type="ECO:0000313" key="22">
    <source>
        <dbReference type="EMBL" id="MCK6256143.1"/>
    </source>
</evidence>
<evidence type="ECO:0000256" key="17">
    <source>
        <dbReference type="HAMAP-Rule" id="MF_01965"/>
    </source>
</evidence>
<evidence type="ECO:0000256" key="7">
    <source>
        <dbReference type="ARBA" id="ARBA00022840"/>
    </source>
</evidence>
<comment type="function">
    <text evidence="14 19">Bifunctional enzyme that catalyzes the epimerization of the S- and R-forms of NAD(P)HX and the dehydration of the S-form of NAD(P)HX at the expense of ADP, which is converted to AMP. This allows the repair of both epimers of NAD(P)HX, a damaged form of NAD(P)H that is a result of enzymatic or heat-dependent hydration.</text>
</comment>
<name>A0A9X1X928_9BACL</name>
<evidence type="ECO:0000256" key="4">
    <source>
        <dbReference type="ARBA" id="ARBA00009524"/>
    </source>
</evidence>
<feature type="domain" description="YjeF N-terminal" evidence="21">
    <location>
        <begin position="9"/>
        <end position="204"/>
    </location>
</feature>
<dbReference type="GO" id="GO:0005524">
    <property type="term" value="F:ATP binding"/>
    <property type="evidence" value="ECO:0007669"/>
    <property type="project" value="UniProtKB-UniRule"/>
</dbReference>
<evidence type="ECO:0000256" key="13">
    <source>
        <dbReference type="ARBA" id="ARBA00023268"/>
    </source>
</evidence>
<dbReference type="GO" id="GO:0110051">
    <property type="term" value="P:metabolite repair"/>
    <property type="evidence" value="ECO:0007669"/>
    <property type="project" value="TreeGrafter"/>
</dbReference>
<dbReference type="GO" id="GO:0046872">
    <property type="term" value="F:metal ion binding"/>
    <property type="evidence" value="ECO:0007669"/>
    <property type="project" value="UniProtKB-UniRule"/>
</dbReference>
<keyword evidence="8 17" id="KW-0521">NADP</keyword>
<reference evidence="22" key="1">
    <citation type="submission" date="2021-09" db="EMBL/GenBank/DDBJ databases">
        <title>Genome analysis of Fictibacillus sp. KIGAM418 isolated from marine sediment.</title>
        <authorList>
            <person name="Seo M.-J."/>
            <person name="Cho E.-S."/>
            <person name="Hwang C.Y."/>
        </authorList>
    </citation>
    <scope>NUCLEOTIDE SEQUENCE</scope>
    <source>
        <strain evidence="22">KIGAM418</strain>
    </source>
</reference>
<dbReference type="Gene3D" id="3.40.1190.20">
    <property type="match status" value="1"/>
</dbReference>
<evidence type="ECO:0000256" key="6">
    <source>
        <dbReference type="ARBA" id="ARBA00022741"/>
    </source>
</evidence>
<comment type="similarity">
    <text evidence="17">Belongs to the NnrD/CARKD family.</text>
</comment>
<protein>
    <recommendedName>
        <fullName evidence="19">Bifunctional NAD(P)H-hydrate repair enzyme</fullName>
    </recommendedName>
    <alternativeName>
        <fullName evidence="19">Nicotinamide nucleotide repair protein</fullName>
    </alternativeName>
    <domain>
        <recommendedName>
            <fullName evidence="19">ADP-dependent (S)-NAD(P)H-hydrate dehydratase</fullName>
            <ecNumber evidence="19">4.2.1.136</ecNumber>
        </recommendedName>
        <alternativeName>
            <fullName evidence="19">ADP-dependent NAD(P)HX dehydratase</fullName>
        </alternativeName>
    </domain>
    <domain>
        <recommendedName>
            <fullName evidence="19">NAD(P)H-hydrate epimerase</fullName>
            <ecNumber evidence="19">5.1.99.6</ecNumber>
        </recommendedName>
    </domain>
</protein>
<organism evidence="22 23">
    <name type="scientific">Fictibacillus marinisediminis</name>
    <dbReference type="NCBI Taxonomy" id="2878389"/>
    <lineage>
        <taxon>Bacteria</taxon>
        <taxon>Bacillati</taxon>
        <taxon>Bacillota</taxon>
        <taxon>Bacilli</taxon>
        <taxon>Bacillales</taxon>
        <taxon>Fictibacillaceae</taxon>
        <taxon>Fictibacillus</taxon>
    </lineage>
</organism>
<dbReference type="PROSITE" id="PS51385">
    <property type="entry name" value="YJEF_N"/>
    <property type="match status" value="1"/>
</dbReference>
<dbReference type="InterPro" id="IPR017953">
    <property type="entry name" value="Carbohydrate_kinase_pred_CS"/>
</dbReference>
<dbReference type="PANTHER" id="PTHR12592:SF0">
    <property type="entry name" value="ATP-DEPENDENT (S)-NAD(P)H-HYDRATE DEHYDRATASE"/>
    <property type="match status" value="1"/>
</dbReference>
<feature type="binding site" evidence="17">
    <location>
        <position position="350"/>
    </location>
    <ligand>
        <name>(6S)-NADPHX</name>
        <dbReference type="ChEBI" id="CHEBI:64076"/>
    </ligand>
</feature>
<comment type="similarity">
    <text evidence="4 19">In the C-terminal section; belongs to the NnrD/CARKD family.</text>
</comment>
<evidence type="ECO:0000256" key="5">
    <source>
        <dbReference type="ARBA" id="ARBA00022723"/>
    </source>
</evidence>
<comment type="catalytic activity">
    <reaction evidence="2 18 19">
        <text>(6R)-NADPHX = (6S)-NADPHX</text>
        <dbReference type="Rhea" id="RHEA:32227"/>
        <dbReference type="ChEBI" id="CHEBI:64076"/>
        <dbReference type="ChEBI" id="CHEBI:64077"/>
        <dbReference type="EC" id="5.1.99.6"/>
    </reaction>
</comment>
<dbReference type="PIRSF" id="PIRSF017184">
    <property type="entry name" value="Nnr"/>
    <property type="match status" value="1"/>
</dbReference>
<keyword evidence="13" id="KW-0511">Multifunctional enzyme</keyword>
<evidence type="ECO:0000313" key="23">
    <source>
        <dbReference type="Proteomes" id="UP001139011"/>
    </source>
</evidence>
<dbReference type="AlphaFoldDB" id="A0A9X1X928"/>
<keyword evidence="23" id="KW-1185">Reference proteome</keyword>
<dbReference type="RefSeq" id="WP_248251852.1">
    <property type="nucleotide sequence ID" value="NZ_JAIWJX010000002.1"/>
</dbReference>
<evidence type="ECO:0000256" key="8">
    <source>
        <dbReference type="ARBA" id="ARBA00022857"/>
    </source>
</evidence>
<dbReference type="CDD" id="cd01171">
    <property type="entry name" value="YXKO-related"/>
    <property type="match status" value="1"/>
</dbReference>
<comment type="similarity">
    <text evidence="18">Belongs to the NnrE/AIBP family.</text>
</comment>
<comment type="similarity">
    <text evidence="3 19">In the N-terminal section; belongs to the NnrE/AIBP family.</text>
</comment>
<feature type="binding site" evidence="17">
    <location>
        <position position="416"/>
    </location>
    <ligand>
        <name>AMP</name>
        <dbReference type="ChEBI" id="CHEBI:456215"/>
    </ligand>
</feature>
<evidence type="ECO:0000256" key="10">
    <source>
        <dbReference type="ARBA" id="ARBA00023027"/>
    </source>
</evidence>
<evidence type="ECO:0000256" key="2">
    <source>
        <dbReference type="ARBA" id="ARBA00000909"/>
    </source>
</evidence>
<dbReference type="SUPFAM" id="SSF53613">
    <property type="entry name" value="Ribokinase-like"/>
    <property type="match status" value="1"/>
</dbReference>
<evidence type="ECO:0000256" key="18">
    <source>
        <dbReference type="HAMAP-Rule" id="MF_01966"/>
    </source>
</evidence>
<dbReference type="InterPro" id="IPR004443">
    <property type="entry name" value="YjeF_N_dom"/>
</dbReference>
<dbReference type="InterPro" id="IPR030677">
    <property type="entry name" value="Nnr"/>
</dbReference>
<sequence length="478" mass="51157">MYIFTGDEIKKIDQTAQNSGMDMYTLMENAGKALYEAVSDLVTRESRILVMAGKGNNGGDGIVLSRYLQQNGFHCELTLSAGKPGTETACKHFTYYKVCGLKVSEREGKYDVIIDALLGVGTSPPLRGKIAQEVRWANSQQALKIAVDLPSGVSADHGETDEAFQAEFTFCLHGFKPSAFFEGSTDFFGVTRVLSIGLPQQSKWQVWTEENVRSTFHKRFAGAHKGTFGTGLLLAGSDEMPGSALLAGKGALKSGIGKLTIGTSRFVSGILAGQLPEAMYKHDGLEAVGEGDVPKGIKACAIGPGLADAGKTDMALQHLMNTDLHLVIDAGALKKRTYPKRKGLVILTPHPGEFSRMTGVPASDIQKNRFQYALAYAQEQNAIVILKGRYTVLAFPDGSLIVNPTGNAGLAKGGTGDTLTGMLLAFVSSEKDVKPAVANAVYFHGASADLWEQTNAERGLLASDVSEHLPLVMKSFEQ</sequence>
<keyword evidence="11 18" id="KW-0413">Isomerase</keyword>
<evidence type="ECO:0000256" key="9">
    <source>
        <dbReference type="ARBA" id="ARBA00022958"/>
    </source>
</evidence>
<comment type="function">
    <text evidence="17">Catalyzes the dehydration of the S-form of NAD(P)HX at the expense of ADP, which is converted to AMP. Together with NAD(P)HX epimerase, which catalyzes the epimerization of the S- and R-forms, the enzyme allows the repair of both epimers of NAD(P)HX, a damaged form of NAD(P)H that is a result of enzymatic or heat-dependent hydration.</text>
</comment>
<dbReference type="Gene3D" id="3.40.50.10260">
    <property type="entry name" value="YjeF N-terminal domain"/>
    <property type="match status" value="1"/>
</dbReference>
<evidence type="ECO:0000259" key="20">
    <source>
        <dbReference type="PROSITE" id="PS51383"/>
    </source>
</evidence>
<evidence type="ECO:0000256" key="11">
    <source>
        <dbReference type="ARBA" id="ARBA00023235"/>
    </source>
</evidence>
<evidence type="ECO:0000256" key="15">
    <source>
        <dbReference type="ARBA" id="ARBA00048238"/>
    </source>
</evidence>
<keyword evidence="7 17" id="KW-0067">ATP-binding</keyword>
<dbReference type="Pfam" id="PF01256">
    <property type="entry name" value="Carb_kinase"/>
    <property type="match status" value="1"/>
</dbReference>
<feature type="binding site" evidence="18">
    <location>
        <begin position="56"/>
        <end position="60"/>
    </location>
    <ligand>
        <name>(6S)-NADPHX</name>
        <dbReference type="ChEBI" id="CHEBI:64076"/>
    </ligand>
</feature>
<dbReference type="NCBIfam" id="TIGR00196">
    <property type="entry name" value="yjeF_cterm"/>
    <property type="match status" value="1"/>
</dbReference>
<keyword evidence="6 17" id="KW-0547">Nucleotide-binding</keyword>
<dbReference type="HAMAP" id="MF_01965">
    <property type="entry name" value="NADHX_dehydratase"/>
    <property type="match status" value="1"/>
</dbReference>
<dbReference type="GO" id="GO:0052855">
    <property type="term" value="F:ADP-dependent NAD(P)H-hydrate dehydratase activity"/>
    <property type="evidence" value="ECO:0007669"/>
    <property type="project" value="UniProtKB-UniRule"/>
</dbReference>
<feature type="binding site" evidence="17">
    <location>
        <begin position="387"/>
        <end position="391"/>
    </location>
    <ligand>
        <name>AMP</name>
        <dbReference type="ChEBI" id="CHEBI:456215"/>
    </ligand>
</feature>
<comment type="catalytic activity">
    <reaction evidence="15 17 19">
        <text>(6S)-NADHX + ADP = AMP + phosphate + NADH + H(+)</text>
        <dbReference type="Rhea" id="RHEA:32223"/>
        <dbReference type="ChEBI" id="CHEBI:15378"/>
        <dbReference type="ChEBI" id="CHEBI:43474"/>
        <dbReference type="ChEBI" id="CHEBI:57945"/>
        <dbReference type="ChEBI" id="CHEBI:64074"/>
        <dbReference type="ChEBI" id="CHEBI:456215"/>
        <dbReference type="ChEBI" id="CHEBI:456216"/>
        <dbReference type="EC" id="4.2.1.136"/>
    </reaction>
</comment>
<feature type="binding site" evidence="17">
    <location>
        <position position="305"/>
    </location>
    <ligand>
        <name>(6S)-NADPHX</name>
        <dbReference type="ChEBI" id="CHEBI:64076"/>
    </ligand>
</feature>
<comment type="cofactor">
    <cofactor evidence="17">
        <name>Mg(2+)</name>
        <dbReference type="ChEBI" id="CHEBI:18420"/>
    </cofactor>
</comment>
<dbReference type="HAMAP" id="MF_01966">
    <property type="entry name" value="NADHX_epimerase"/>
    <property type="match status" value="1"/>
</dbReference>
<comment type="caution">
    <text evidence="17">Lacks conserved residue(s) required for the propagation of feature annotation.</text>
</comment>
<dbReference type="PROSITE" id="PS01050">
    <property type="entry name" value="YJEF_C_2"/>
    <property type="match status" value="1"/>
</dbReference>
<comment type="catalytic activity">
    <reaction evidence="16 17 19">
        <text>(6S)-NADPHX + ADP = AMP + phosphate + NADPH + H(+)</text>
        <dbReference type="Rhea" id="RHEA:32235"/>
        <dbReference type="ChEBI" id="CHEBI:15378"/>
        <dbReference type="ChEBI" id="CHEBI:43474"/>
        <dbReference type="ChEBI" id="CHEBI:57783"/>
        <dbReference type="ChEBI" id="CHEBI:64076"/>
        <dbReference type="ChEBI" id="CHEBI:456215"/>
        <dbReference type="ChEBI" id="CHEBI:456216"/>
        <dbReference type="EC" id="4.2.1.136"/>
    </reaction>
</comment>
<dbReference type="EC" id="4.2.1.136" evidence="19"/>
<feature type="binding site" evidence="18">
    <location>
        <position position="57"/>
    </location>
    <ligand>
        <name>K(+)</name>
        <dbReference type="ChEBI" id="CHEBI:29103"/>
    </ligand>
</feature>
<dbReference type="GO" id="GO:0046496">
    <property type="term" value="P:nicotinamide nucleotide metabolic process"/>
    <property type="evidence" value="ECO:0007669"/>
    <property type="project" value="UniProtKB-UniRule"/>
</dbReference>
<dbReference type="PROSITE" id="PS51383">
    <property type="entry name" value="YJEF_C_3"/>
    <property type="match status" value="1"/>
</dbReference>
<evidence type="ECO:0000256" key="1">
    <source>
        <dbReference type="ARBA" id="ARBA00000013"/>
    </source>
</evidence>
<dbReference type="InterPro" id="IPR029056">
    <property type="entry name" value="Ribokinase-like"/>
</dbReference>
<comment type="function">
    <text evidence="18">Catalyzes the epimerization of the S- and R-forms of NAD(P)HX, a damaged form of NAD(P)H that is a result of enzymatic or heat-dependent hydration. This is a prerequisite for the S-specific NAD(P)H-hydrate dehydratase to allow the repair of both epimers of NAD(P)HX.</text>
</comment>
<comment type="cofactor">
    <cofactor evidence="18 19">
        <name>K(+)</name>
        <dbReference type="ChEBI" id="CHEBI:29103"/>
    </cofactor>
    <text evidence="18 19">Binds 1 potassium ion per subunit.</text>
</comment>
<feature type="binding site" evidence="18">
    <location>
        <position position="151"/>
    </location>
    <ligand>
        <name>K(+)</name>
        <dbReference type="ChEBI" id="CHEBI:29103"/>
    </ligand>
</feature>
<keyword evidence="10 17" id="KW-0520">NAD</keyword>
<evidence type="ECO:0000256" key="14">
    <source>
        <dbReference type="ARBA" id="ARBA00025153"/>
    </source>
</evidence>
<feature type="domain" description="YjeF C-terminal" evidence="20">
    <location>
        <begin position="208"/>
        <end position="476"/>
    </location>
</feature>
<dbReference type="EC" id="5.1.99.6" evidence="19"/>
<evidence type="ECO:0000256" key="3">
    <source>
        <dbReference type="ARBA" id="ARBA00006001"/>
    </source>
</evidence>
<feature type="binding site" evidence="17">
    <location>
        <position position="417"/>
    </location>
    <ligand>
        <name>(6S)-NADPHX</name>
        <dbReference type="ChEBI" id="CHEBI:64076"/>
    </ligand>
</feature>
<keyword evidence="12 17" id="KW-0456">Lyase</keyword>
<feature type="binding site" evidence="18">
    <location>
        <begin position="119"/>
        <end position="125"/>
    </location>
    <ligand>
        <name>(6S)-NADPHX</name>
        <dbReference type="ChEBI" id="CHEBI:64076"/>
    </ligand>
</feature>
<comment type="catalytic activity">
    <reaction evidence="1 18 19">
        <text>(6R)-NADHX = (6S)-NADHX</text>
        <dbReference type="Rhea" id="RHEA:32215"/>
        <dbReference type="ChEBI" id="CHEBI:64074"/>
        <dbReference type="ChEBI" id="CHEBI:64075"/>
        <dbReference type="EC" id="5.1.99.6"/>
    </reaction>
</comment>
<feature type="binding site" evidence="18">
    <location>
        <position position="148"/>
    </location>
    <ligand>
        <name>(6S)-NADPHX</name>
        <dbReference type="ChEBI" id="CHEBI:64076"/>
    </ligand>
</feature>
<evidence type="ECO:0000256" key="19">
    <source>
        <dbReference type="PIRNR" id="PIRNR017184"/>
    </source>
</evidence>
<keyword evidence="5 18" id="KW-0479">Metal-binding</keyword>
<dbReference type="InterPro" id="IPR000631">
    <property type="entry name" value="CARKD"/>
</dbReference>
<dbReference type="NCBIfam" id="TIGR00197">
    <property type="entry name" value="yjeF_nterm"/>
    <property type="match status" value="1"/>
</dbReference>
<evidence type="ECO:0000256" key="16">
    <source>
        <dbReference type="ARBA" id="ARBA00049209"/>
    </source>
</evidence>
<dbReference type="GO" id="GO:0052856">
    <property type="term" value="F:NAD(P)HX epimerase activity"/>
    <property type="evidence" value="ECO:0007669"/>
    <property type="project" value="UniProtKB-UniRule"/>
</dbReference>
<evidence type="ECO:0000259" key="21">
    <source>
        <dbReference type="PROSITE" id="PS51385"/>
    </source>
</evidence>
<dbReference type="SUPFAM" id="SSF64153">
    <property type="entry name" value="YjeF N-terminal domain-like"/>
    <property type="match status" value="1"/>
</dbReference>
<dbReference type="Pfam" id="PF03853">
    <property type="entry name" value="YjeF_N"/>
    <property type="match status" value="1"/>
</dbReference>
<dbReference type="Proteomes" id="UP001139011">
    <property type="component" value="Unassembled WGS sequence"/>
</dbReference>
<gene>
    <name evidence="17" type="primary">nnrD</name>
    <name evidence="18" type="synonym">nnrE</name>
    <name evidence="22" type="ORF">LCY76_05945</name>
</gene>
<comment type="caution">
    <text evidence="22">The sequence shown here is derived from an EMBL/GenBank/DDBJ whole genome shotgun (WGS) entry which is preliminary data.</text>
</comment>
<feature type="binding site" evidence="18">
    <location>
        <position position="115"/>
    </location>
    <ligand>
        <name>K(+)</name>
        <dbReference type="ChEBI" id="CHEBI:29103"/>
    </ligand>
</feature>
<comment type="subunit">
    <text evidence="17">Homotetramer.</text>
</comment>